<sequence>MADWMANLPIAARDKPLMALAIPGSHHSGTCDLKEESDITMDQPWCVRALSSNETVRKAVYNWSKVQTLSIAEQLEAGIRYLDIAIVATIDNIYVAHGLHCMPIRDLLKVVDEFTTAHPKEIILIDINRFHQFNESQHVKLVELLSAVFGKKLVSRPSSVRNVLSYTLNKLWNDGGQVIVFYRPNKLPASLKEIATESEASQAADIPNYIWTSEYIQNPWPRTDDPQKMIEEIQEIFNKRELSEGFQVCQAIVTLTLNAVIRQPLGTFESRYARRTTRELVDWLRQHGYEHKSKINIITTDFVDEEQFCGTVIDLNK</sequence>
<dbReference type="STRING" id="451379.A0A158R645"/>
<dbReference type="PANTHER" id="PTHR13593:SF113">
    <property type="entry name" value="SI:DKEY-266F7.9"/>
    <property type="match status" value="1"/>
</dbReference>
<evidence type="ECO:0000313" key="2">
    <source>
        <dbReference type="Proteomes" id="UP000046393"/>
    </source>
</evidence>
<dbReference type="GO" id="GO:0006629">
    <property type="term" value="P:lipid metabolic process"/>
    <property type="evidence" value="ECO:0007669"/>
    <property type="project" value="InterPro"/>
</dbReference>
<dbReference type="Gene3D" id="3.20.20.190">
    <property type="entry name" value="Phosphatidylinositol (PI) phosphodiesterase"/>
    <property type="match status" value="1"/>
</dbReference>
<dbReference type="PANTHER" id="PTHR13593">
    <property type="match status" value="1"/>
</dbReference>
<dbReference type="Proteomes" id="UP000046393">
    <property type="component" value="Unplaced"/>
</dbReference>
<accession>A0A158R645</accession>
<keyword evidence="2" id="KW-1185">Reference proteome</keyword>
<proteinExistence type="predicted"/>
<dbReference type="SUPFAM" id="SSF51695">
    <property type="entry name" value="PLC-like phosphodiesterases"/>
    <property type="match status" value="1"/>
</dbReference>
<dbReference type="InterPro" id="IPR017946">
    <property type="entry name" value="PLC-like_Pdiesterase_TIM-brl"/>
</dbReference>
<name>A0A158R645_9BILA</name>
<dbReference type="AlphaFoldDB" id="A0A158R645"/>
<dbReference type="PROSITE" id="PS50007">
    <property type="entry name" value="PIPLC_X_DOMAIN"/>
    <property type="match status" value="1"/>
</dbReference>
<dbReference type="WBParaSite" id="SMUV_0000937301-mRNA-1">
    <property type="protein sequence ID" value="SMUV_0000937301-mRNA-1"/>
    <property type="gene ID" value="SMUV_0000937301"/>
</dbReference>
<dbReference type="GO" id="GO:0008081">
    <property type="term" value="F:phosphoric diester hydrolase activity"/>
    <property type="evidence" value="ECO:0007669"/>
    <property type="project" value="InterPro"/>
</dbReference>
<evidence type="ECO:0000259" key="1">
    <source>
        <dbReference type="SMART" id="SM00148"/>
    </source>
</evidence>
<dbReference type="InterPro" id="IPR000909">
    <property type="entry name" value="PLipase_C_PInositol-sp_X_dom"/>
</dbReference>
<dbReference type="SMART" id="SM00148">
    <property type="entry name" value="PLCXc"/>
    <property type="match status" value="1"/>
</dbReference>
<dbReference type="InterPro" id="IPR042158">
    <property type="entry name" value="PLCXD1/2/3"/>
</dbReference>
<feature type="domain" description="Phosphatidylinositol-specific phospholipase C X" evidence="1">
    <location>
        <begin position="11"/>
        <end position="183"/>
    </location>
</feature>
<organism evidence="2 3">
    <name type="scientific">Syphacia muris</name>
    <dbReference type="NCBI Taxonomy" id="451379"/>
    <lineage>
        <taxon>Eukaryota</taxon>
        <taxon>Metazoa</taxon>
        <taxon>Ecdysozoa</taxon>
        <taxon>Nematoda</taxon>
        <taxon>Chromadorea</taxon>
        <taxon>Rhabditida</taxon>
        <taxon>Spirurina</taxon>
        <taxon>Oxyuridomorpha</taxon>
        <taxon>Oxyuroidea</taxon>
        <taxon>Oxyuridae</taxon>
        <taxon>Syphacia</taxon>
    </lineage>
</organism>
<dbReference type="Pfam" id="PF00388">
    <property type="entry name" value="PI-PLC-X"/>
    <property type="match status" value="1"/>
</dbReference>
<protein>
    <submittedName>
        <fullName evidence="3">PLCXc domain-containing protein</fullName>
    </submittedName>
</protein>
<dbReference type="CDD" id="cd08616">
    <property type="entry name" value="PI-PLCXD1c"/>
    <property type="match status" value="1"/>
</dbReference>
<reference evidence="3" key="1">
    <citation type="submission" date="2016-04" db="UniProtKB">
        <authorList>
            <consortium name="WormBaseParasite"/>
        </authorList>
    </citation>
    <scope>IDENTIFICATION</scope>
</reference>
<evidence type="ECO:0000313" key="3">
    <source>
        <dbReference type="WBParaSite" id="SMUV_0000937301-mRNA-1"/>
    </source>
</evidence>
<dbReference type="InterPro" id="IPR051057">
    <property type="entry name" value="PI-PLC_domain"/>
</dbReference>